<evidence type="ECO:0000256" key="1">
    <source>
        <dbReference type="SAM" id="MobiDB-lite"/>
    </source>
</evidence>
<reference evidence="2" key="1">
    <citation type="journal article" date="2023" name="Science">
        <title>Genome structures resolve the early diversification of teleost fishes.</title>
        <authorList>
            <person name="Parey E."/>
            <person name="Louis A."/>
            <person name="Montfort J."/>
            <person name="Bouchez O."/>
            <person name="Roques C."/>
            <person name="Iampietro C."/>
            <person name="Lluch J."/>
            <person name="Castinel A."/>
            <person name="Donnadieu C."/>
            <person name="Desvignes T."/>
            <person name="Floi Bucao C."/>
            <person name="Jouanno E."/>
            <person name="Wen M."/>
            <person name="Mejri S."/>
            <person name="Dirks R."/>
            <person name="Jansen H."/>
            <person name="Henkel C."/>
            <person name="Chen W.J."/>
            <person name="Zahm M."/>
            <person name="Cabau C."/>
            <person name="Klopp C."/>
            <person name="Thompson A.W."/>
            <person name="Robinson-Rechavi M."/>
            <person name="Braasch I."/>
            <person name="Lecointre G."/>
            <person name="Bobe J."/>
            <person name="Postlethwait J.H."/>
            <person name="Berthelot C."/>
            <person name="Roest Crollius H."/>
            <person name="Guiguen Y."/>
        </authorList>
    </citation>
    <scope>NUCLEOTIDE SEQUENCE</scope>
    <source>
        <strain evidence="2">NC1722</strain>
    </source>
</reference>
<dbReference type="EMBL" id="JAINUG010000419">
    <property type="protein sequence ID" value="KAJ8372038.1"/>
    <property type="molecule type" value="Genomic_DNA"/>
</dbReference>
<evidence type="ECO:0000313" key="2">
    <source>
        <dbReference type="EMBL" id="KAJ8372038.1"/>
    </source>
</evidence>
<keyword evidence="3" id="KW-1185">Reference proteome</keyword>
<comment type="caution">
    <text evidence="2">The sequence shown here is derived from an EMBL/GenBank/DDBJ whole genome shotgun (WGS) entry which is preliminary data.</text>
</comment>
<evidence type="ECO:0000313" key="3">
    <source>
        <dbReference type="Proteomes" id="UP001221898"/>
    </source>
</evidence>
<dbReference type="AlphaFoldDB" id="A0AAD7R8Z7"/>
<feature type="region of interest" description="Disordered" evidence="1">
    <location>
        <begin position="66"/>
        <end position="93"/>
    </location>
</feature>
<sequence>MGSLSPADGKRPKAQLCDDCSRFCCYSCRYYGARTTNTASCCSRRDSSVRQALLSCRHSRTEAAALLTSAEPESERRSPRSPLTVPAGNHGYHAPARLPPRYGNAEADIAQNTSRPIQDTACSAGRNGRQHLNEHSAGNARLTTFTEQRDPDVVNYRGRKQDSGRHWGWAKLSLTVISALHCCSALLLCTAALHCCSSQP</sequence>
<name>A0AAD7R8Z7_9TELE</name>
<dbReference type="Proteomes" id="UP001221898">
    <property type="component" value="Unassembled WGS sequence"/>
</dbReference>
<accession>A0AAD7R8Z7</accession>
<organism evidence="2 3">
    <name type="scientific">Aldrovandia affinis</name>
    <dbReference type="NCBI Taxonomy" id="143900"/>
    <lineage>
        <taxon>Eukaryota</taxon>
        <taxon>Metazoa</taxon>
        <taxon>Chordata</taxon>
        <taxon>Craniata</taxon>
        <taxon>Vertebrata</taxon>
        <taxon>Euteleostomi</taxon>
        <taxon>Actinopterygii</taxon>
        <taxon>Neopterygii</taxon>
        <taxon>Teleostei</taxon>
        <taxon>Notacanthiformes</taxon>
        <taxon>Halosauridae</taxon>
        <taxon>Aldrovandia</taxon>
    </lineage>
</organism>
<protein>
    <submittedName>
        <fullName evidence="2">Uncharacterized protein</fullName>
    </submittedName>
</protein>
<gene>
    <name evidence="2" type="ORF">AAFF_G00295500</name>
</gene>
<proteinExistence type="predicted"/>